<dbReference type="Pfam" id="PF02397">
    <property type="entry name" value="Bac_transf"/>
    <property type="match status" value="1"/>
</dbReference>
<gene>
    <name evidence="4" type="ORF">AABB31_04920</name>
</gene>
<dbReference type="PANTHER" id="PTHR30576">
    <property type="entry name" value="COLANIC BIOSYNTHESIS UDP-GLUCOSE LIPID CARRIER TRANSFERASE"/>
    <property type="match status" value="1"/>
</dbReference>
<dbReference type="RefSeq" id="WP_342077559.1">
    <property type="nucleotide sequence ID" value="NZ_CP151767.2"/>
</dbReference>
<protein>
    <submittedName>
        <fullName evidence="4">WecB/TagA/CpsF family glycosyltransferase</fullName>
    </submittedName>
</protein>
<reference evidence="4" key="1">
    <citation type="submission" date="2024-08" db="EMBL/GenBank/DDBJ databases">
        <title>Phylogenomic analyses of a clade within the roseobacter group suggest taxonomic reassignments of species of the genera Aestuariivita, Citreicella, Loktanella, Nautella, Pelagibaca, Ruegeria, Thalassobius, Thiobacimonas and Tropicibacter, and the proposal o.</title>
        <authorList>
            <person name="Jeon C.O."/>
        </authorList>
    </citation>
    <scope>NUCLEOTIDE SEQUENCE</scope>
    <source>
        <strain evidence="4">SS1-5</strain>
    </source>
</reference>
<evidence type="ECO:0000256" key="2">
    <source>
        <dbReference type="ARBA" id="ARBA00023169"/>
    </source>
</evidence>
<dbReference type="Proteomes" id="UP001470809">
    <property type="component" value="Chromosome"/>
</dbReference>
<evidence type="ECO:0000313" key="4">
    <source>
        <dbReference type="EMBL" id="WZU68267.1"/>
    </source>
</evidence>
<name>A0AAN0NJB3_9RHOB</name>
<dbReference type="InterPro" id="IPR004629">
    <property type="entry name" value="WecG_TagA_CpsF"/>
</dbReference>
<evidence type="ECO:0000256" key="1">
    <source>
        <dbReference type="ARBA" id="ARBA00006464"/>
    </source>
</evidence>
<evidence type="ECO:0000259" key="3">
    <source>
        <dbReference type="Pfam" id="PF02397"/>
    </source>
</evidence>
<dbReference type="NCBIfam" id="TIGR00696">
    <property type="entry name" value="wecG_tagA_cpsF"/>
    <property type="match status" value="1"/>
</dbReference>
<proteinExistence type="inferred from homology"/>
<keyword evidence="2" id="KW-0270">Exopolysaccharide synthesis</keyword>
<sequence length="462" mass="50090">MQHTKFDFLAATPMTPRTGTKTTFLPALDLTLVDADQGTAIDALLAPGRRTAFFMNAHCCNVMARDRKYADAVRRADVLLPDGIGVKLAGKMTGDTLAANLNGTDLIPLLLAQAADMGKSVYLFGGTPGTAEAAAATLTTTMPHLKIAGTRDGFVGALDPHLVVADINASGADIVIVAMGVPMQEMWIDRYAKQLDASLCLGVGAALDFLAGNVKRAPKLVRRAKMEWVWRLAMEPKRLAKRYLIGNVTFLARAATKAVAQTPKHHIAARMMDVSISTLALISLAPVFAATAIAIRMETKGPALFRQTRIGKNGERFSMLKFRSMYQDAEARQAEILAGSDREGVCFKSKNDPRITRVGRFIRRSSIDELPQLINVLRGEMSIVGPRPALPREVAQYPARAFGRLAVKPGITGIWQVSGRANISFDKMIEMDLAYASSRTILLDMLVILMTFRAVASGRGAY</sequence>
<feature type="domain" description="Bacterial sugar transferase" evidence="3">
    <location>
        <begin position="270"/>
        <end position="455"/>
    </location>
</feature>
<dbReference type="GO" id="GO:0016780">
    <property type="term" value="F:phosphotransferase activity, for other substituted phosphate groups"/>
    <property type="evidence" value="ECO:0007669"/>
    <property type="project" value="TreeGrafter"/>
</dbReference>
<dbReference type="PANTHER" id="PTHR30576:SF10">
    <property type="entry name" value="SLL5057 PROTEIN"/>
    <property type="match status" value="1"/>
</dbReference>
<dbReference type="Pfam" id="PF03808">
    <property type="entry name" value="Glyco_tran_WecG"/>
    <property type="match status" value="1"/>
</dbReference>
<keyword evidence="5" id="KW-1185">Reference proteome</keyword>
<accession>A0AAN0NJB3</accession>
<evidence type="ECO:0000313" key="5">
    <source>
        <dbReference type="Proteomes" id="UP001470809"/>
    </source>
</evidence>
<comment type="similarity">
    <text evidence="1">Belongs to the bacterial sugar transferase family.</text>
</comment>
<organism evidence="4 5">
    <name type="scientific">Yoonia rhodophyticola</name>
    <dbReference type="NCBI Taxonomy" id="3137370"/>
    <lineage>
        <taxon>Bacteria</taxon>
        <taxon>Pseudomonadati</taxon>
        <taxon>Pseudomonadota</taxon>
        <taxon>Alphaproteobacteria</taxon>
        <taxon>Rhodobacterales</taxon>
        <taxon>Paracoccaceae</taxon>
        <taxon>Yoonia</taxon>
    </lineage>
</organism>
<dbReference type="EMBL" id="CP151767">
    <property type="protein sequence ID" value="WZU68267.1"/>
    <property type="molecule type" value="Genomic_DNA"/>
</dbReference>
<dbReference type="AlphaFoldDB" id="A0AAN0NJB3"/>
<dbReference type="GO" id="GO:0000271">
    <property type="term" value="P:polysaccharide biosynthetic process"/>
    <property type="evidence" value="ECO:0007669"/>
    <property type="project" value="UniProtKB-KW"/>
</dbReference>
<dbReference type="CDD" id="cd06533">
    <property type="entry name" value="Glyco_transf_WecG_TagA"/>
    <property type="match status" value="1"/>
</dbReference>
<dbReference type="InterPro" id="IPR003362">
    <property type="entry name" value="Bact_transf"/>
</dbReference>
<dbReference type="KEGG" id="yrh:AABB31_04920"/>